<feature type="chain" id="PRO_5035286248" evidence="1">
    <location>
        <begin position="35"/>
        <end position="162"/>
    </location>
</feature>
<protein>
    <submittedName>
        <fullName evidence="2">Uncharacterized protein</fullName>
    </submittedName>
</protein>
<evidence type="ECO:0000313" key="2">
    <source>
        <dbReference type="EMBL" id="MBS2965497.1"/>
    </source>
</evidence>
<dbReference type="Proteomes" id="UP000677913">
    <property type="component" value="Unassembled WGS sequence"/>
</dbReference>
<sequence>MSTARRRHHLGGRGAFLLLAAVLCALVGSTGAAAASTGAGAANTAKGAVAARGAAGAQPQVVRPFTGTGCHTYNYWNGAHVCITVVGNSLNMQSASGETDGPDTDWGKLWDTEGVITIWGHPVNHYMTVSWASGGGVWLANGDNMCFTDTTLNQTACLTMHL</sequence>
<organism evidence="2 3">
    <name type="scientific">Actinocrinis puniceicyclus</name>
    <dbReference type="NCBI Taxonomy" id="977794"/>
    <lineage>
        <taxon>Bacteria</taxon>
        <taxon>Bacillati</taxon>
        <taxon>Actinomycetota</taxon>
        <taxon>Actinomycetes</taxon>
        <taxon>Catenulisporales</taxon>
        <taxon>Actinospicaceae</taxon>
        <taxon>Actinocrinis</taxon>
    </lineage>
</organism>
<keyword evidence="3" id="KW-1185">Reference proteome</keyword>
<reference evidence="2" key="1">
    <citation type="submission" date="2021-04" db="EMBL/GenBank/DDBJ databases">
        <title>Genome based classification of Actinospica acidithermotolerans sp. nov., an actinobacterium isolated from an Indonesian hot spring.</title>
        <authorList>
            <person name="Kusuma A.B."/>
            <person name="Putra K.E."/>
            <person name="Nafisah S."/>
            <person name="Loh J."/>
            <person name="Nouioui I."/>
            <person name="Goodfellow M."/>
        </authorList>
    </citation>
    <scope>NUCLEOTIDE SEQUENCE</scope>
    <source>
        <strain evidence="2">DSM 45618</strain>
    </source>
</reference>
<accession>A0A8J8BCU9</accession>
<comment type="caution">
    <text evidence="2">The sequence shown here is derived from an EMBL/GenBank/DDBJ whole genome shotgun (WGS) entry which is preliminary data.</text>
</comment>
<gene>
    <name evidence="2" type="ORF">KGA66_20780</name>
</gene>
<dbReference type="EMBL" id="JAGSXH010000086">
    <property type="protein sequence ID" value="MBS2965497.1"/>
    <property type="molecule type" value="Genomic_DNA"/>
</dbReference>
<dbReference type="AlphaFoldDB" id="A0A8J8BCU9"/>
<name>A0A8J8BCU9_9ACTN</name>
<keyword evidence="1" id="KW-0732">Signal</keyword>
<evidence type="ECO:0000313" key="3">
    <source>
        <dbReference type="Proteomes" id="UP000677913"/>
    </source>
</evidence>
<dbReference type="RefSeq" id="WP_211469851.1">
    <property type="nucleotide sequence ID" value="NZ_JAGSXH010000086.1"/>
</dbReference>
<evidence type="ECO:0000256" key="1">
    <source>
        <dbReference type="SAM" id="SignalP"/>
    </source>
</evidence>
<proteinExistence type="predicted"/>
<feature type="signal peptide" evidence="1">
    <location>
        <begin position="1"/>
        <end position="34"/>
    </location>
</feature>